<dbReference type="GO" id="GO:0004674">
    <property type="term" value="F:protein serine/threonine kinase activity"/>
    <property type="evidence" value="ECO:0007669"/>
    <property type="project" value="UniProtKB-KW"/>
</dbReference>
<keyword evidence="4 6" id="KW-0067">ATP-binding</keyword>
<sequence>MDGFVLSTRMDSDVVHDAAAYDPRTNTTRCSASTNDSWLRHSSAGRASRWSGPGSVERSLALNTSNDTTAQGPEGFEASPRRSATDDSTANYSGVVGLYSSPDRFVTEYEDYHELGRGDFGTVMAARSTSDGQPYAVKRSLRSITGATEEQHLLQEVYALSTPSSTAHVLRYFDAWIDDGHLYIVTELVSAGSVSSLVTEDGPWGEDKLWHLALQAAMGVHALHCSNVAHLDIKPDNLLCRFDDGQLVVKIGDFGLARPLDAGAGAFLGLNDDEGDARYLCPELLRDPGSPLLKEADMYALGMSLLDVAGGDPRAVRTTGDYSCLAHLSPQLRDLIERMTCRQPTGRPTAFAVVREASWCLLQRGELECDDATRRALEARLETIDSLAAEARALEAALDNSP</sequence>
<evidence type="ECO:0000313" key="10">
    <source>
        <dbReference type="EMBL" id="CAD9147616.1"/>
    </source>
</evidence>
<dbReference type="SUPFAM" id="SSF56112">
    <property type="entry name" value="Protein kinase-like (PK-like)"/>
    <property type="match status" value="1"/>
</dbReference>
<name>A0A7S1QTH0_NEODS</name>
<dbReference type="PANTHER" id="PTHR11042:SF190">
    <property type="entry name" value="MITOSIS INHIBITOR PROTEIN KINASE MIK1"/>
    <property type="match status" value="1"/>
</dbReference>
<protein>
    <recommendedName>
        <fullName evidence="9">Protein kinase domain-containing protein</fullName>
    </recommendedName>
</protein>
<dbReference type="Gene3D" id="1.10.510.10">
    <property type="entry name" value="Transferase(Phosphotransferase) domain 1"/>
    <property type="match status" value="1"/>
</dbReference>
<dbReference type="InterPro" id="IPR011009">
    <property type="entry name" value="Kinase-like_dom_sf"/>
</dbReference>
<dbReference type="EMBL" id="HBGF01046446">
    <property type="protein sequence ID" value="CAD9147616.1"/>
    <property type="molecule type" value="Transcribed_RNA"/>
</dbReference>
<evidence type="ECO:0000256" key="2">
    <source>
        <dbReference type="ARBA" id="ARBA00022741"/>
    </source>
</evidence>
<feature type="region of interest" description="Disordered" evidence="8">
    <location>
        <begin position="44"/>
        <end position="93"/>
    </location>
</feature>
<dbReference type="InterPro" id="IPR008271">
    <property type="entry name" value="Ser/Thr_kinase_AS"/>
</dbReference>
<evidence type="ECO:0000256" key="1">
    <source>
        <dbReference type="ARBA" id="ARBA00022679"/>
    </source>
</evidence>
<dbReference type="GO" id="GO:0005524">
    <property type="term" value="F:ATP binding"/>
    <property type="evidence" value="ECO:0007669"/>
    <property type="project" value="UniProtKB-UniRule"/>
</dbReference>
<feature type="binding site" evidence="6">
    <location>
        <position position="138"/>
    </location>
    <ligand>
        <name>ATP</name>
        <dbReference type="ChEBI" id="CHEBI:30616"/>
    </ligand>
</feature>
<dbReference type="AlphaFoldDB" id="A0A7S1QTH0"/>
<accession>A0A7S1QTH0</accession>
<dbReference type="InterPro" id="IPR000719">
    <property type="entry name" value="Prot_kinase_dom"/>
</dbReference>
<dbReference type="GO" id="GO:0005737">
    <property type="term" value="C:cytoplasm"/>
    <property type="evidence" value="ECO:0007669"/>
    <property type="project" value="TreeGrafter"/>
</dbReference>
<keyword evidence="2 6" id="KW-0547">Nucleotide-binding</keyword>
<gene>
    <name evidence="10" type="ORF">NDES1114_LOCUS31070</name>
</gene>
<reference evidence="10" key="1">
    <citation type="submission" date="2021-01" db="EMBL/GenBank/DDBJ databases">
        <authorList>
            <person name="Corre E."/>
            <person name="Pelletier E."/>
            <person name="Niang G."/>
            <person name="Scheremetjew M."/>
            <person name="Finn R."/>
            <person name="Kale V."/>
            <person name="Holt S."/>
            <person name="Cochrane G."/>
            <person name="Meng A."/>
            <person name="Brown T."/>
            <person name="Cohen L."/>
        </authorList>
    </citation>
    <scope>NUCLEOTIDE SEQUENCE</scope>
    <source>
        <strain evidence="10">CCAP 1951/1</strain>
    </source>
</reference>
<proteinExistence type="inferred from homology"/>
<dbReference type="PROSITE" id="PS50011">
    <property type="entry name" value="PROTEIN_KINASE_DOM"/>
    <property type="match status" value="1"/>
</dbReference>
<dbReference type="Gene3D" id="3.30.200.20">
    <property type="entry name" value="Phosphorylase Kinase, domain 1"/>
    <property type="match status" value="1"/>
</dbReference>
<dbReference type="GO" id="GO:0005634">
    <property type="term" value="C:nucleus"/>
    <property type="evidence" value="ECO:0007669"/>
    <property type="project" value="TreeGrafter"/>
</dbReference>
<dbReference type="PANTHER" id="PTHR11042">
    <property type="entry name" value="EUKARYOTIC TRANSLATION INITIATION FACTOR 2-ALPHA KINASE EIF2-ALPHA KINASE -RELATED"/>
    <property type="match status" value="1"/>
</dbReference>
<comment type="similarity">
    <text evidence="5">Belongs to the protein kinase superfamily. Ser/Thr protein kinase family. GCN2 subfamily.</text>
</comment>
<evidence type="ECO:0000256" key="8">
    <source>
        <dbReference type="SAM" id="MobiDB-lite"/>
    </source>
</evidence>
<feature type="compositionally biased region" description="Polar residues" evidence="8">
    <location>
        <begin position="61"/>
        <end position="71"/>
    </location>
</feature>
<evidence type="ECO:0000259" key="9">
    <source>
        <dbReference type="PROSITE" id="PS50011"/>
    </source>
</evidence>
<feature type="domain" description="Protein kinase" evidence="9">
    <location>
        <begin position="109"/>
        <end position="360"/>
    </location>
</feature>
<dbReference type="PROSITE" id="PS00108">
    <property type="entry name" value="PROTEIN_KINASE_ST"/>
    <property type="match status" value="1"/>
</dbReference>
<dbReference type="InterPro" id="IPR017441">
    <property type="entry name" value="Protein_kinase_ATP_BS"/>
</dbReference>
<evidence type="ECO:0000256" key="7">
    <source>
        <dbReference type="RuleBase" id="RU000304"/>
    </source>
</evidence>
<evidence type="ECO:0000256" key="4">
    <source>
        <dbReference type="ARBA" id="ARBA00022840"/>
    </source>
</evidence>
<keyword evidence="1" id="KW-0808">Transferase</keyword>
<evidence type="ECO:0000256" key="6">
    <source>
        <dbReference type="PROSITE-ProRule" id="PRU10141"/>
    </source>
</evidence>
<dbReference type="Pfam" id="PF00069">
    <property type="entry name" value="Pkinase"/>
    <property type="match status" value="1"/>
</dbReference>
<evidence type="ECO:0000256" key="5">
    <source>
        <dbReference type="ARBA" id="ARBA00037982"/>
    </source>
</evidence>
<evidence type="ECO:0000256" key="3">
    <source>
        <dbReference type="ARBA" id="ARBA00022777"/>
    </source>
</evidence>
<dbReference type="InterPro" id="IPR050339">
    <property type="entry name" value="CC_SR_Kinase"/>
</dbReference>
<organism evidence="10">
    <name type="scientific">Neobodo designis</name>
    <name type="common">Flagellated protozoan</name>
    <name type="synonym">Bodo designis</name>
    <dbReference type="NCBI Taxonomy" id="312471"/>
    <lineage>
        <taxon>Eukaryota</taxon>
        <taxon>Discoba</taxon>
        <taxon>Euglenozoa</taxon>
        <taxon>Kinetoplastea</taxon>
        <taxon>Metakinetoplastina</taxon>
        <taxon>Neobodonida</taxon>
        <taxon>Neobodo</taxon>
    </lineage>
</organism>
<keyword evidence="7" id="KW-0723">Serine/threonine-protein kinase</keyword>
<keyword evidence="3" id="KW-0418">Kinase</keyword>
<dbReference type="SMART" id="SM00220">
    <property type="entry name" value="S_TKc"/>
    <property type="match status" value="1"/>
</dbReference>
<dbReference type="PROSITE" id="PS00107">
    <property type="entry name" value="PROTEIN_KINASE_ATP"/>
    <property type="match status" value="1"/>
</dbReference>